<dbReference type="OMA" id="QLDRGHT"/>
<dbReference type="GO" id="GO:0006303">
    <property type="term" value="P:double-strand break repair via nonhomologous end joining"/>
    <property type="evidence" value="ECO:0007669"/>
    <property type="project" value="TreeGrafter"/>
</dbReference>
<dbReference type="GO" id="GO:0003887">
    <property type="term" value="F:DNA-directed DNA polymerase activity"/>
    <property type="evidence" value="ECO:0007669"/>
    <property type="project" value="InterPro"/>
</dbReference>
<reference evidence="3" key="3">
    <citation type="submission" date="2015-02" db="UniProtKB">
        <authorList>
            <consortium name="EnsemblProtists"/>
        </authorList>
    </citation>
    <scope>IDENTIFICATION</scope>
    <source>
        <strain evidence="3">DAOM BR144</strain>
    </source>
</reference>
<feature type="region of interest" description="Disordered" evidence="1">
    <location>
        <begin position="59"/>
        <end position="88"/>
    </location>
</feature>
<dbReference type="InterPro" id="IPR027421">
    <property type="entry name" value="DNA_pol_lamdba_lyase_dom_sf"/>
</dbReference>
<feature type="region of interest" description="Disordered" evidence="1">
    <location>
        <begin position="384"/>
        <end position="439"/>
    </location>
</feature>
<dbReference type="SUPFAM" id="SSF47802">
    <property type="entry name" value="DNA polymerase beta, N-terminal domain-like"/>
    <property type="match status" value="4"/>
</dbReference>
<dbReference type="VEuPathDB" id="FungiDB:PYU1_G003895"/>
<dbReference type="eggNOG" id="ENOG502QVXF">
    <property type="taxonomic scope" value="Eukaryota"/>
</dbReference>
<dbReference type="AlphaFoldDB" id="K3WG14"/>
<dbReference type="HOGENOM" id="CLU_038647_0_0_1"/>
<accession>K3WG14</accession>
<protein>
    <recommendedName>
        <fullName evidence="2">Crossover junction endonuclease MUS81-like HHH domain-containing protein</fullName>
    </recommendedName>
</protein>
<dbReference type="PANTHER" id="PTHR11276">
    <property type="entry name" value="DNA POLYMERASE TYPE-X FAMILY MEMBER"/>
    <property type="match status" value="1"/>
</dbReference>
<proteinExistence type="predicted"/>
<feature type="domain" description="Crossover junction endonuclease MUS81-like HHH" evidence="2">
    <location>
        <begin position="210"/>
        <end position="280"/>
    </location>
</feature>
<dbReference type="InParanoid" id="K3WG14"/>
<feature type="compositionally biased region" description="Basic and acidic residues" evidence="1">
    <location>
        <begin position="414"/>
        <end position="423"/>
    </location>
</feature>
<feature type="domain" description="Crossover junction endonuclease MUS81-like HHH" evidence="2">
    <location>
        <begin position="442"/>
        <end position="511"/>
    </location>
</feature>
<dbReference type="GO" id="GO:0003677">
    <property type="term" value="F:DNA binding"/>
    <property type="evidence" value="ECO:0007669"/>
    <property type="project" value="InterPro"/>
</dbReference>
<feature type="domain" description="Crossover junction endonuclease MUS81-like HHH" evidence="2">
    <location>
        <begin position="106"/>
        <end position="175"/>
    </location>
</feature>
<reference evidence="4" key="1">
    <citation type="journal article" date="2010" name="Genome Biol.">
        <title>Genome sequence of the necrotrophic plant pathogen Pythium ultimum reveals original pathogenicity mechanisms and effector repertoire.</title>
        <authorList>
            <person name="Levesque C.A."/>
            <person name="Brouwer H."/>
            <person name="Cano L."/>
            <person name="Hamilton J.P."/>
            <person name="Holt C."/>
            <person name="Huitema E."/>
            <person name="Raffaele S."/>
            <person name="Robideau G.P."/>
            <person name="Thines M."/>
            <person name="Win J."/>
            <person name="Zerillo M.M."/>
            <person name="Beakes G.W."/>
            <person name="Boore J.L."/>
            <person name="Busam D."/>
            <person name="Dumas B."/>
            <person name="Ferriera S."/>
            <person name="Fuerstenberg S.I."/>
            <person name="Gachon C.M."/>
            <person name="Gaulin E."/>
            <person name="Govers F."/>
            <person name="Grenville-Briggs L."/>
            <person name="Horner N."/>
            <person name="Hostetler J."/>
            <person name="Jiang R.H."/>
            <person name="Johnson J."/>
            <person name="Krajaejun T."/>
            <person name="Lin H."/>
            <person name="Meijer H.J."/>
            <person name="Moore B."/>
            <person name="Morris P."/>
            <person name="Phuntmart V."/>
            <person name="Puiu D."/>
            <person name="Shetty J."/>
            <person name="Stajich J.E."/>
            <person name="Tripathy S."/>
            <person name="Wawra S."/>
            <person name="van West P."/>
            <person name="Whitty B.R."/>
            <person name="Coutinho P.M."/>
            <person name="Henrissat B."/>
            <person name="Martin F."/>
            <person name="Thomas P.D."/>
            <person name="Tyler B.M."/>
            <person name="De Vries R.P."/>
            <person name="Kamoun S."/>
            <person name="Yandell M."/>
            <person name="Tisserat N."/>
            <person name="Buell C.R."/>
        </authorList>
    </citation>
    <scope>NUCLEOTIDE SEQUENCE</scope>
    <source>
        <strain evidence="4">DAOM:BR144</strain>
    </source>
</reference>
<organism evidence="3 4">
    <name type="scientific">Globisporangium ultimum (strain ATCC 200006 / CBS 805.95 / DAOM BR144)</name>
    <name type="common">Pythium ultimum</name>
    <dbReference type="NCBI Taxonomy" id="431595"/>
    <lineage>
        <taxon>Eukaryota</taxon>
        <taxon>Sar</taxon>
        <taxon>Stramenopiles</taxon>
        <taxon>Oomycota</taxon>
        <taxon>Peronosporomycetes</taxon>
        <taxon>Pythiales</taxon>
        <taxon>Pythiaceae</taxon>
        <taxon>Globisporangium</taxon>
    </lineage>
</organism>
<dbReference type="Proteomes" id="UP000019132">
    <property type="component" value="Unassembled WGS sequence"/>
</dbReference>
<dbReference type="GO" id="GO:0005634">
    <property type="term" value="C:nucleus"/>
    <property type="evidence" value="ECO:0007669"/>
    <property type="project" value="TreeGrafter"/>
</dbReference>
<dbReference type="STRING" id="431595.K3WG14"/>
<dbReference type="Pfam" id="PF14716">
    <property type="entry name" value="HHH_8"/>
    <property type="match status" value="4"/>
</dbReference>
<dbReference type="PANTHER" id="PTHR11276:SF28">
    <property type="entry name" value="DNA POLYMERASE LAMBDA"/>
    <property type="match status" value="1"/>
</dbReference>
<dbReference type="InterPro" id="IPR022312">
    <property type="entry name" value="DNA_pol_X"/>
</dbReference>
<feature type="domain" description="Crossover junction endonuclease MUS81-like HHH" evidence="2">
    <location>
        <begin position="315"/>
        <end position="384"/>
    </location>
</feature>
<feature type="compositionally biased region" description="Acidic residues" evidence="1">
    <location>
        <begin position="387"/>
        <end position="407"/>
    </location>
</feature>
<dbReference type="InterPro" id="IPR010996">
    <property type="entry name" value="HHH_MUS81"/>
</dbReference>
<reference evidence="4" key="2">
    <citation type="submission" date="2010-04" db="EMBL/GenBank/DDBJ databases">
        <authorList>
            <person name="Buell R."/>
            <person name="Hamilton J."/>
            <person name="Hostetler J."/>
        </authorList>
    </citation>
    <scope>NUCLEOTIDE SEQUENCE [LARGE SCALE GENOMIC DNA]</scope>
    <source>
        <strain evidence="4">DAOM:BR144</strain>
    </source>
</reference>
<evidence type="ECO:0000313" key="3">
    <source>
        <dbReference type="EnsemblProtists" id="PYU1_T003905"/>
    </source>
</evidence>
<dbReference type="EnsemblProtists" id="PYU1_T003905">
    <property type="protein sequence ID" value="PYU1_T003905"/>
    <property type="gene ID" value="PYU1_G003895"/>
</dbReference>
<dbReference type="Gene3D" id="1.10.150.110">
    <property type="entry name" value="DNA polymerase beta, N-terminal domain-like"/>
    <property type="match status" value="4"/>
</dbReference>
<evidence type="ECO:0000259" key="2">
    <source>
        <dbReference type="Pfam" id="PF14716"/>
    </source>
</evidence>
<evidence type="ECO:0000313" key="4">
    <source>
        <dbReference type="Proteomes" id="UP000019132"/>
    </source>
</evidence>
<dbReference type="EMBL" id="GL376567">
    <property type="status" value="NOT_ANNOTATED_CDS"/>
    <property type="molecule type" value="Genomic_DNA"/>
</dbReference>
<sequence length="516" mass="57278">MLRTENKMKGPKPQRVSQFLSKCEKENIELPQKSYEALLEAGNALKSCDGKEEDAINELKKKFGVSNKRNQPGDNQGDDGESEEMPHHKRIKLAEEARERPAVCPENQKIVDAFIEYGVSQLEQGHTGKGVTHLRAANTIRDYDQVIKSGVEARQVGYVGDLMARQVDEILRKGKIVDNEPELNASRRDYDHNAPQIVQDLRNSPAKVPANQKIVDALAEFGEHELHYGNTGKGVSHLRAARSIQGAETEIKSGQQARYEVDFIGDVMIGKIDQILAHGKIVHDEGKTYSGTERVRGDPAPIVQDLLDNPAKRPENQKIVDALRDYGDVHLSSGHRGKGISHLRAAKEIRSSEEVITSGKQAQRVGMVGQQIAKKVDQIIHQGHADSDEDYEPGDEEGYDEVEDEVGDNQQDYGEPRSSDSSKGDAPPIVRDVRNSPTKCKANQPIVDALVDYGESELRQYAHTGRGITYLRAARQLRDYNEEIKSGAQAKKIGMIGSKVATFIDQVLEKQQNDSK</sequence>
<keyword evidence="4" id="KW-1185">Reference proteome</keyword>
<evidence type="ECO:0000256" key="1">
    <source>
        <dbReference type="SAM" id="MobiDB-lite"/>
    </source>
</evidence>
<name>K3WG14_GLOUD</name>